<accession>A0A8C6XRQ5</accession>
<feature type="compositionally biased region" description="Low complexity" evidence="7">
    <location>
        <begin position="117"/>
        <end position="127"/>
    </location>
</feature>
<reference evidence="9" key="1">
    <citation type="submission" date="2025-08" db="UniProtKB">
        <authorList>
            <consortium name="Ensembl"/>
        </authorList>
    </citation>
    <scope>IDENTIFICATION</scope>
</reference>
<feature type="compositionally biased region" description="Gly residues" evidence="7">
    <location>
        <begin position="143"/>
        <end position="157"/>
    </location>
</feature>
<dbReference type="GO" id="GO:0071364">
    <property type="term" value="P:cellular response to epidermal growth factor stimulus"/>
    <property type="evidence" value="ECO:0007669"/>
    <property type="project" value="Ensembl"/>
</dbReference>
<dbReference type="Pfam" id="PF03367">
    <property type="entry name" value="Zn_ribbon_ZPR1"/>
    <property type="match status" value="1"/>
</dbReference>
<evidence type="ECO:0000256" key="6">
    <source>
        <dbReference type="ARBA" id="ARBA00023242"/>
    </source>
</evidence>
<dbReference type="Proteomes" id="UP000694559">
    <property type="component" value="Unplaced"/>
</dbReference>
<evidence type="ECO:0000313" key="9">
    <source>
        <dbReference type="Ensembl" id="ENSNNAP00000017406.1"/>
    </source>
</evidence>
<dbReference type="GO" id="GO:0042307">
    <property type="term" value="P:positive regulation of protein import into nucleus"/>
    <property type="evidence" value="ECO:0007669"/>
    <property type="project" value="Ensembl"/>
</dbReference>
<protein>
    <submittedName>
        <fullName evidence="9">ZPR1 zinc finger</fullName>
    </submittedName>
</protein>
<name>A0A8C6XRQ5_NAJNA</name>
<dbReference type="GO" id="GO:0030576">
    <property type="term" value="P:Cajal body organization"/>
    <property type="evidence" value="ECO:0007669"/>
    <property type="project" value="Ensembl"/>
</dbReference>
<dbReference type="SMART" id="SM00709">
    <property type="entry name" value="Zpr1"/>
    <property type="match status" value="2"/>
</dbReference>
<organism evidence="9 10">
    <name type="scientific">Naja naja</name>
    <name type="common">Indian cobra</name>
    <dbReference type="NCBI Taxonomy" id="35670"/>
    <lineage>
        <taxon>Eukaryota</taxon>
        <taxon>Metazoa</taxon>
        <taxon>Chordata</taxon>
        <taxon>Craniata</taxon>
        <taxon>Vertebrata</taxon>
        <taxon>Euteleostomi</taxon>
        <taxon>Lepidosauria</taxon>
        <taxon>Squamata</taxon>
        <taxon>Bifurcata</taxon>
        <taxon>Unidentata</taxon>
        <taxon>Episquamata</taxon>
        <taxon>Toxicofera</taxon>
        <taxon>Serpentes</taxon>
        <taxon>Colubroidea</taxon>
        <taxon>Elapidae</taxon>
        <taxon>Elapinae</taxon>
        <taxon>Naja</taxon>
    </lineage>
</organism>
<dbReference type="InterPro" id="IPR040141">
    <property type="entry name" value="ZPR1"/>
</dbReference>
<evidence type="ECO:0000256" key="7">
    <source>
        <dbReference type="SAM" id="MobiDB-lite"/>
    </source>
</evidence>
<dbReference type="GO" id="GO:2000672">
    <property type="term" value="P:negative regulation of motor neuron apoptotic process"/>
    <property type="evidence" value="ECO:0007669"/>
    <property type="project" value="Ensembl"/>
</dbReference>
<dbReference type="GO" id="GO:0021510">
    <property type="term" value="P:spinal cord development"/>
    <property type="evidence" value="ECO:0007669"/>
    <property type="project" value="Ensembl"/>
</dbReference>
<dbReference type="GO" id="GO:0031641">
    <property type="term" value="P:regulation of myelination"/>
    <property type="evidence" value="ECO:0007669"/>
    <property type="project" value="Ensembl"/>
</dbReference>
<dbReference type="AlphaFoldDB" id="A0A8C6XRQ5"/>
<evidence type="ECO:0000256" key="2">
    <source>
        <dbReference type="ARBA" id="ARBA00008354"/>
    </source>
</evidence>
<evidence type="ECO:0000256" key="4">
    <source>
        <dbReference type="ARBA" id="ARBA00022771"/>
    </source>
</evidence>
<dbReference type="GO" id="GO:0097504">
    <property type="term" value="C:Gemini of Cajal bodies"/>
    <property type="evidence" value="ECO:0007669"/>
    <property type="project" value="Ensembl"/>
</dbReference>
<dbReference type="PANTHER" id="PTHR10876">
    <property type="entry name" value="ZINC FINGER PROTEIN ZPR1"/>
    <property type="match status" value="1"/>
</dbReference>
<dbReference type="GO" id="GO:0000226">
    <property type="term" value="P:microtubule cytoskeleton organization"/>
    <property type="evidence" value="ECO:0007669"/>
    <property type="project" value="Ensembl"/>
</dbReference>
<dbReference type="OMA" id="FREVVIM"/>
<dbReference type="Gene3D" id="2.20.25.420">
    <property type="entry name" value="ZPR1, zinc finger domain"/>
    <property type="match status" value="1"/>
</dbReference>
<dbReference type="FunFam" id="2.20.25.420:FF:000003">
    <property type="entry name" value="zinc finger protein ZPR1"/>
    <property type="match status" value="1"/>
</dbReference>
<keyword evidence="4" id="KW-0863">Zinc-finger</keyword>
<keyword evidence="10" id="KW-1185">Reference proteome</keyword>
<dbReference type="GO" id="GO:0061564">
    <property type="term" value="P:axon development"/>
    <property type="evidence" value="ECO:0007669"/>
    <property type="project" value="Ensembl"/>
</dbReference>
<dbReference type="GO" id="GO:0033120">
    <property type="term" value="P:positive regulation of RNA splicing"/>
    <property type="evidence" value="ECO:0007669"/>
    <property type="project" value="Ensembl"/>
</dbReference>
<dbReference type="GO" id="GO:0030971">
    <property type="term" value="F:receptor tyrosine kinase binding"/>
    <property type="evidence" value="ECO:0007669"/>
    <property type="project" value="Ensembl"/>
</dbReference>
<dbReference type="InterPro" id="IPR042451">
    <property type="entry name" value="ZPR1_A/B_dom"/>
</dbReference>
<dbReference type="GO" id="GO:0008270">
    <property type="term" value="F:zinc ion binding"/>
    <property type="evidence" value="ECO:0007669"/>
    <property type="project" value="UniProtKB-KW"/>
</dbReference>
<comment type="similarity">
    <text evidence="2">Belongs to the ZPR1 family.</text>
</comment>
<dbReference type="PANTHER" id="PTHR10876:SF0">
    <property type="entry name" value="ZINC FINGER PROTEIN ZPR1"/>
    <property type="match status" value="1"/>
</dbReference>
<feature type="region of interest" description="Disordered" evidence="7">
    <location>
        <begin position="103"/>
        <end position="177"/>
    </location>
</feature>
<dbReference type="FunFam" id="2.60.120.1040:FF:000002">
    <property type="entry name" value="zinc finger protein ZPR1"/>
    <property type="match status" value="1"/>
</dbReference>
<evidence type="ECO:0000313" key="10">
    <source>
        <dbReference type="Proteomes" id="UP000694559"/>
    </source>
</evidence>
<dbReference type="GO" id="GO:0043204">
    <property type="term" value="C:perikaryon"/>
    <property type="evidence" value="ECO:0007669"/>
    <property type="project" value="Ensembl"/>
</dbReference>
<feature type="domain" description="Zinc finger ZPR1-type" evidence="8">
    <location>
        <begin position="345"/>
        <end position="504"/>
    </location>
</feature>
<dbReference type="GO" id="GO:0042023">
    <property type="term" value="P:DNA endoreduplication"/>
    <property type="evidence" value="ECO:0007669"/>
    <property type="project" value="Ensembl"/>
</dbReference>
<dbReference type="GO" id="GO:0005737">
    <property type="term" value="C:cytoplasm"/>
    <property type="evidence" value="ECO:0007669"/>
    <property type="project" value="Ensembl"/>
</dbReference>
<dbReference type="GO" id="GO:0005730">
    <property type="term" value="C:nucleolus"/>
    <property type="evidence" value="ECO:0007669"/>
    <property type="project" value="Ensembl"/>
</dbReference>
<dbReference type="GO" id="GO:0045787">
    <property type="term" value="P:positive regulation of cell cycle"/>
    <property type="evidence" value="ECO:0007669"/>
    <property type="project" value="Ensembl"/>
</dbReference>
<reference evidence="9" key="2">
    <citation type="submission" date="2025-09" db="UniProtKB">
        <authorList>
            <consortium name="Ensembl"/>
        </authorList>
    </citation>
    <scope>IDENTIFICATION</scope>
</reference>
<dbReference type="GO" id="GO:0015030">
    <property type="term" value="C:Cajal body"/>
    <property type="evidence" value="ECO:0007669"/>
    <property type="project" value="Ensembl"/>
</dbReference>
<comment type="subcellular location">
    <subcellularLocation>
        <location evidence="1">Nucleus</location>
    </subcellularLocation>
</comment>
<keyword evidence="6" id="KW-0539">Nucleus</keyword>
<dbReference type="GeneTree" id="ENSGT00390000005306"/>
<dbReference type="NCBIfam" id="TIGR00310">
    <property type="entry name" value="ZPR1_znf"/>
    <property type="match status" value="1"/>
</dbReference>
<dbReference type="GO" id="GO:0031369">
    <property type="term" value="F:translation initiation factor binding"/>
    <property type="evidence" value="ECO:0007669"/>
    <property type="project" value="Ensembl"/>
</dbReference>
<gene>
    <name evidence="9" type="primary">ZPR1</name>
</gene>
<evidence type="ECO:0000256" key="3">
    <source>
        <dbReference type="ARBA" id="ARBA00022723"/>
    </source>
</evidence>
<dbReference type="FunFam" id="2.60.120.1040:FF:000001">
    <property type="entry name" value="Zinc finger protein ZPR1"/>
    <property type="match status" value="1"/>
</dbReference>
<dbReference type="OrthoDB" id="308464at2759"/>
<feature type="domain" description="Zinc finger ZPR1-type" evidence="8">
    <location>
        <begin position="185"/>
        <end position="295"/>
    </location>
</feature>
<dbReference type="InterPro" id="IPR042452">
    <property type="entry name" value="ZPR1_Znf1/2"/>
</dbReference>
<evidence type="ECO:0000256" key="1">
    <source>
        <dbReference type="ARBA" id="ARBA00004123"/>
    </source>
</evidence>
<dbReference type="Gene3D" id="2.60.120.1040">
    <property type="entry name" value="ZPR1, A/B domain"/>
    <property type="match status" value="2"/>
</dbReference>
<keyword evidence="5" id="KW-0862">Zinc</keyword>
<evidence type="ECO:0000256" key="5">
    <source>
        <dbReference type="ARBA" id="ARBA00022833"/>
    </source>
</evidence>
<sequence>MAAAGVAATGGPFRPLSADDEEQLPTELESLCMACFRRVRARRGAAPGGAAGLLWARRCRGSRPVLSLSLPAGRHAAPADPHPLLPGGHRRLLRLRQLWLEQRGDPVGRPHPGARCPLRAGRPQPAGGRAGGARSGHAPPPKGGGVPVSGSGRGSPGGACSPPGILGGGGVARGERRAAGPLPQEEPLLTALLLLPPPQDLNRAVVKTDCATAGVPELHFEIPAFSQKGVLTTLEGILDRAIAGLEQDQPDRRKVDTEVAGKIDEFISKLKGLKEVESAFTFILDDPSGNSFVENPRAPQKDDALDVTHYRRTAQQAALLGLEEEEEDPAGSAEDLRNEVLQFSTNCPECNAPASTNMKLVQIPHFKEVIIMATTCEACGHRTNEVKSGGGIEPLGTKMTLHVTGPADMTRDVLKSETCMIEIPELEFELGMGALGGKFTTLEGLLKDIQALVEKNPFSLGDGSCPDRAEKLRVFGRKLQQIVDGQMKVHLVLDDPAGNSYLQNLYAPEEDPELCVERYERRFEQNEELGLNDMKTEGYEAEVSSPL</sequence>
<dbReference type="GO" id="GO:0045927">
    <property type="term" value="P:positive regulation of growth"/>
    <property type="evidence" value="ECO:0007669"/>
    <property type="project" value="Ensembl"/>
</dbReference>
<evidence type="ECO:0000259" key="8">
    <source>
        <dbReference type="SMART" id="SM00709"/>
    </source>
</evidence>
<keyword evidence="3" id="KW-0479">Metal-binding</keyword>
<dbReference type="Ensembl" id="ENSNNAT00000018278.1">
    <property type="protein sequence ID" value="ENSNNAP00000017406.1"/>
    <property type="gene ID" value="ENSNNAG00000011674.1"/>
</dbReference>
<dbReference type="InterPro" id="IPR004457">
    <property type="entry name" value="Znf_ZPR1"/>
</dbReference>
<dbReference type="GO" id="GO:0030426">
    <property type="term" value="C:growth cone"/>
    <property type="evidence" value="ECO:0007669"/>
    <property type="project" value="Ensembl"/>
</dbReference>
<dbReference type="GO" id="GO:1902742">
    <property type="term" value="P:apoptotic process involved in development"/>
    <property type="evidence" value="ECO:0007669"/>
    <property type="project" value="Ensembl"/>
</dbReference>
<dbReference type="InterPro" id="IPR056180">
    <property type="entry name" value="ZPR1_jr_dom"/>
</dbReference>
<dbReference type="Pfam" id="PF22794">
    <property type="entry name" value="jr-ZPR1"/>
    <property type="match status" value="2"/>
</dbReference>
<dbReference type="GO" id="GO:1990261">
    <property type="term" value="P:pre-mRNA catabolic process"/>
    <property type="evidence" value="ECO:0007669"/>
    <property type="project" value="Ensembl"/>
</dbReference>
<proteinExistence type="inferred from homology"/>